<feature type="region of interest" description="Disordered" evidence="1">
    <location>
        <begin position="789"/>
        <end position="816"/>
    </location>
</feature>
<feature type="compositionally biased region" description="Basic and acidic residues" evidence="1">
    <location>
        <begin position="450"/>
        <end position="471"/>
    </location>
</feature>
<feature type="compositionally biased region" description="Basic and acidic residues" evidence="1">
    <location>
        <begin position="951"/>
        <end position="960"/>
    </location>
</feature>
<keyword evidence="2" id="KW-1185">Reference proteome</keyword>
<feature type="compositionally biased region" description="Low complexity" evidence="1">
    <location>
        <begin position="301"/>
        <end position="316"/>
    </location>
</feature>
<dbReference type="InterPro" id="IPR039317">
    <property type="entry name" value="TIC"/>
</dbReference>
<feature type="region of interest" description="Disordered" evidence="1">
    <location>
        <begin position="1293"/>
        <end position="1312"/>
    </location>
</feature>
<protein>
    <submittedName>
        <fullName evidence="3">Protein TIME FOR COFFEE isoform X1</fullName>
    </submittedName>
</protein>
<feature type="region of interest" description="Disordered" evidence="1">
    <location>
        <begin position="881"/>
        <end position="971"/>
    </location>
</feature>
<evidence type="ECO:0000256" key="1">
    <source>
        <dbReference type="SAM" id="MobiDB-lite"/>
    </source>
</evidence>
<dbReference type="PANTHER" id="PTHR34798:SF2">
    <property type="entry name" value="PROTEIN TIME FOR COFFEE"/>
    <property type="match status" value="1"/>
</dbReference>
<feature type="region of interest" description="Disordered" evidence="1">
    <location>
        <begin position="401"/>
        <end position="596"/>
    </location>
</feature>
<feature type="compositionally biased region" description="Basic and acidic residues" evidence="1">
    <location>
        <begin position="479"/>
        <end position="493"/>
    </location>
</feature>
<feature type="compositionally biased region" description="Basic residues" evidence="1">
    <location>
        <begin position="214"/>
        <end position="230"/>
    </location>
</feature>
<dbReference type="GO" id="GO:0042752">
    <property type="term" value="P:regulation of circadian rhythm"/>
    <property type="evidence" value="ECO:0007669"/>
    <property type="project" value="InterPro"/>
</dbReference>
<evidence type="ECO:0000313" key="3">
    <source>
        <dbReference type="RefSeq" id="XP_008804342.2"/>
    </source>
</evidence>
<accession>A0A8B7CQP8</accession>
<feature type="compositionally biased region" description="Low complexity" evidence="1">
    <location>
        <begin position="116"/>
        <end position="125"/>
    </location>
</feature>
<feature type="region of interest" description="Disordered" evidence="1">
    <location>
        <begin position="1084"/>
        <end position="1132"/>
    </location>
</feature>
<dbReference type="GO" id="GO:0005634">
    <property type="term" value="C:nucleus"/>
    <property type="evidence" value="ECO:0007669"/>
    <property type="project" value="TreeGrafter"/>
</dbReference>
<dbReference type="PANTHER" id="PTHR34798">
    <property type="entry name" value="PROTEIN TIME FOR COFFEE"/>
    <property type="match status" value="1"/>
</dbReference>
<feature type="compositionally biased region" description="Low complexity" evidence="1">
    <location>
        <begin position="1187"/>
        <end position="1212"/>
    </location>
</feature>
<feature type="region of interest" description="Disordered" evidence="1">
    <location>
        <begin position="1"/>
        <end position="239"/>
    </location>
</feature>
<feature type="region of interest" description="Disordered" evidence="1">
    <location>
        <begin position="1187"/>
        <end position="1285"/>
    </location>
</feature>
<feature type="region of interest" description="Disordered" evidence="1">
    <location>
        <begin position="1460"/>
        <end position="1482"/>
    </location>
</feature>
<feature type="region of interest" description="Disordered" evidence="1">
    <location>
        <begin position="999"/>
        <end position="1022"/>
    </location>
</feature>
<gene>
    <name evidence="3" type="primary">LOC103717653</name>
</gene>
<feature type="compositionally biased region" description="Low complexity" evidence="1">
    <location>
        <begin position="1084"/>
        <end position="1094"/>
    </location>
</feature>
<feature type="compositionally biased region" description="Low complexity" evidence="1">
    <location>
        <begin position="904"/>
        <end position="922"/>
    </location>
</feature>
<feature type="compositionally biased region" description="Acidic residues" evidence="1">
    <location>
        <begin position="519"/>
        <end position="534"/>
    </location>
</feature>
<dbReference type="OrthoDB" id="784889at2759"/>
<dbReference type="RefSeq" id="XP_008804342.2">
    <property type="nucleotide sequence ID" value="XM_008806120.3"/>
</dbReference>
<feature type="compositionally biased region" description="Polar residues" evidence="1">
    <location>
        <begin position="135"/>
        <end position="148"/>
    </location>
</feature>
<feature type="compositionally biased region" description="Polar residues" evidence="1">
    <location>
        <begin position="364"/>
        <end position="376"/>
    </location>
</feature>
<feature type="compositionally biased region" description="Low complexity" evidence="1">
    <location>
        <begin position="1332"/>
        <end position="1369"/>
    </location>
</feature>
<feature type="compositionally biased region" description="Low complexity" evidence="1">
    <location>
        <begin position="1222"/>
        <end position="1233"/>
    </location>
</feature>
<name>A0A8B7CQP8_PHODC</name>
<organism evidence="2 3">
    <name type="scientific">Phoenix dactylifera</name>
    <name type="common">Date palm</name>
    <dbReference type="NCBI Taxonomy" id="42345"/>
    <lineage>
        <taxon>Eukaryota</taxon>
        <taxon>Viridiplantae</taxon>
        <taxon>Streptophyta</taxon>
        <taxon>Embryophyta</taxon>
        <taxon>Tracheophyta</taxon>
        <taxon>Spermatophyta</taxon>
        <taxon>Magnoliopsida</taxon>
        <taxon>Liliopsida</taxon>
        <taxon>Arecaceae</taxon>
        <taxon>Coryphoideae</taxon>
        <taxon>Phoeniceae</taxon>
        <taxon>Phoenix</taxon>
    </lineage>
</organism>
<feature type="compositionally biased region" description="Polar residues" evidence="1">
    <location>
        <begin position="284"/>
        <end position="300"/>
    </location>
</feature>
<dbReference type="KEGG" id="pda:103717653"/>
<feature type="compositionally biased region" description="Low complexity" evidence="1">
    <location>
        <begin position="1268"/>
        <end position="1283"/>
    </location>
</feature>
<feature type="compositionally biased region" description="Polar residues" evidence="1">
    <location>
        <begin position="719"/>
        <end position="739"/>
    </location>
</feature>
<feature type="compositionally biased region" description="Acidic residues" evidence="1">
    <location>
        <begin position="79"/>
        <end position="99"/>
    </location>
</feature>
<feature type="region of interest" description="Disordered" evidence="1">
    <location>
        <begin position="257"/>
        <end position="385"/>
    </location>
</feature>
<feature type="compositionally biased region" description="Basic and acidic residues" evidence="1">
    <location>
        <begin position="42"/>
        <end position="61"/>
    </location>
</feature>
<feature type="compositionally biased region" description="Low complexity" evidence="1">
    <location>
        <begin position="1405"/>
        <end position="1414"/>
    </location>
</feature>
<feature type="compositionally biased region" description="Polar residues" evidence="1">
    <location>
        <begin position="188"/>
        <end position="213"/>
    </location>
</feature>
<feature type="compositionally biased region" description="Basic and acidic residues" evidence="1">
    <location>
        <begin position="535"/>
        <end position="562"/>
    </location>
</feature>
<dbReference type="GeneID" id="103717653"/>
<feature type="compositionally biased region" description="Basic and acidic residues" evidence="1">
    <location>
        <begin position="505"/>
        <end position="516"/>
    </location>
</feature>
<feature type="compositionally biased region" description="Pro residues" evidence="1">
    <location>
        <begin position="105"/>
        <end position="115"/>
    </location>
</feature>
<evidence type="ECO:0000313" key="2">
    <source>
        <dbReference type="Proteomes" id="UP000228380"/>
    </source>
</evidence>
<feature type="region of interest" description="Disordered" evidence="1">
    <location>
        <begin position="699"/>
        <end position="758"/>
    </location>
</feature>
<reference evidence="3" key="1">
    <citation type="submission" date="2025-08" db="UniProtKB">
        <authorList>
            <consortium name="RefSeq"/>
        </authorList>
    </citation>
    <scope>IDENTIFICATION</scope>
    <source>
        <tissue evidence="3">Young leaves</tissue>
    </source>
</reference>
<feature type="compositionally biased region" description="Basic and acidic residues" evidence="1">
    <location>
        <begin position="69"/>
        <end position="78"/>
    </location>
</feature>
<proteinExistence type="predicted"/>
<dbReference type="Proteomes" id="UP000228380">
    <property type="component" value="Unplaced"/>
</dbReference>
<sequence length="1577" mass="165418">MERNREARRGTVAANGGLSRRRQRSNSLRDSPEEDGGMEMAEATRLRDRGSKKDRDRDRSSRSKRRRGERMLHGSNRDEGDDSSEESVEEEEEDEDDDVSAAVWLPPPPPPPPNPASSSSSLPQSNHHHHHQQNRKSFPTKLTRTSTVWKADEMIGFSVPRKARSASAKRSHDCWVSGGSGSGEQIPRQASTSPSRLSPASTTQISPSSSNASARKKMKPMSGSKHRPAKVSKSPSLIQEDIEIEVAEVLYGMTRQFQCPPKQESQKLDSKDINGGSGNDAKSRVSSPNTISSPPAASQTSVLPPSNCSSNPNSLSATAPKRKKPRPIKFENESPTSPVGLIALPSTSASPSAKLESEQPMKTEVSSPRSEKNTGSPAIEDGGGSVDVSVAQVAVAALDVQQYSAKMENDSIPDPKLLEGERDGQNRIESHKEAASPANETSCADLVANRSEETAKKADPVGDVAREEKFNIDLMVPPPERDEVCDFDMDHRSQVSKIDMVSKMNIEKKEEKKAPQADETLDEDQMVENSTEEESNSRKQTGKERTLVLQIDLEKPDKDSLDGARLPFQKQQAKVPKSEPKPEKPATSTSLPTPMTVAGWPGSFPPFGYMGQVPSLQAIIPMDGKPGSSNILQPPSFVSPQPRPKRCATHSYIAQNIYYHQRLAKMNPFWPSGGGTTPPIQGAKPCNLNAVPPSDGFAGGFPGRNAGSLQDNKGAAAVSSLTGPSSKERMPSTNDTTVDAEQRKQLAHQHPPQPGSAANALPVPAFIFPFNQQQAAAAAMAAAATLSGAAKSSPGLSNGAPASGASASVAMSSGAGGPAAPMNLSFASLPPNEAQYLAILQNNAYPFPIPAHVAGAPPFRGASPGQPMPFFYPSQMLHPSQLQQQHLPGPQQPPHARQGHHKPSSSSGSSSSQKHPQQSQRALGGGASGGGNSLGFPATNPRQVLLPHQARQHESDKGLEDGPPTADGRASQAQKNIYGNNFPVPMHSQNFTLMSNATAAATSGSGGGQSDKQPLHHQQQQPLRNQVLKVELASSQGFAMPFAFSGAGAAPPGLGFSSMAQNHALFHSFPEAAGHGYPHFATAAAAPPQAAQQKKAMEDGRPATGDSTMAGSKAPAGGGSQHSLNFSKSDSEPAISSVIGSSVVDGAPRTLSLISAASNASQTTNRSGGATPLAASAVTTTANLLNSQPQQLQQQQEQQLIQPQNPHLQQQQRHLTPTHTKSSASSNGASAYSERLPGGSTKYPQTLPAFPHPLIHGGSPTQSPQWKASTARAAAPSPAPTSAQPVVKNNHLQQQAGRATQQPLPAPGHQTQISFGASSMKTVSTGGGQHRSGASSNPSSSATAAVAVGSPSHSVSKSGAGGSPRASASTRPGQPAAPLPPQSSVKSSILGHPHITSAPSSGSKPQQPLYQPQQLPRPYPFPNAPLMFSNAAYTLLQPQAPQSNAAAAAAAAAGYYQRRPCEQQQQQQQYQPSSTPGSTGMLALAPSALMPAGASTTNDPAKAAAAADNSMKGLAPPGLMHAAHLAVAAQSASGAPHHLIPGSFPYMMPPISMKPAADQKPAAGNDHLHACWQPEKR</sequence>
<feature type="compositionally biased region" description="Basic and acidic residues" evidence="1">
    <location>
        <begin position="416"/>
        <end position="434"/>
    </location>
</feature>
<feature type="region of interest" description="Disordered" evidence="1">
    <location>
        <begin position="1319"/>
        <end position="1422"/>
    </location>
</feature>
<feature type="compositionally biased region" description="Gly residues" evidence="1">
    <location>
        <begin position="923"/>
        <end position="933"/>
    </location>
</feature>